<sequence length="217" mass="23007">MKTTFEDRLLEELKREIAARGPEPVPARPRPRRVITAPRLALVAGLATAATVAAMLLPGSPTTPEAYAVDRNGDGTVTVTLYDLTPDPEEQKALVKRVRELGVLVSIDTLPLGSSCVRPRGKVIEPPAGVADPEMKIDIGKPVEGMPGIKPSTPPDTERKGPPTDSGWRATLHPGDTLVIEIDQDIAWYSAIKGAAAPCDPRPFAQPGPLPPPATAD</sequence>
<name>A0ABY6PST0_9ACTN</name>
<accession>A0ABY6PST0</accession>
<proteinExistence type="predicted"/>
<dbReference type="Proteomes" id="UP001164963">
    <property type="component" value="Chromosome"/>
</dbReference>
<feature type="region of interest" description="Disordered" evidence="1">
    <location>
        <begin position="139"/>
        <end position="172"/>
    </location>
</feature>
<gene>
    <name evidence="2" type="ORF">NEH16_12750</name>
</gene>
<feature type="region of interest" description="Disordered" evidence="1">
    <location>
        <begin position="198"/>
        <end position="217"/>
    </location>
</feature>
<evidence type="ECO:0000313" key="2">
    <source>
        <dbReference type="EMBL" id="UZK54891.1"/>
    </source>
</evidence>
<keyword evidence="3" id="KW-1185">Reference proteome</keyword>
<evidence type="ECO:0000256" key="1">
    <source>
        <dbReference type="SAM" id="MobiDB-lite"/>
    </source>
</evidence>
<evidence type="ECO:0000313" key="3">
    <source>
        <dbReference type="Proteomes" id="UP001164963"/>
    </source>
</evidence>
<reference evidence="2" key="1">
    <citation type="journal article" date="2022" name="Front. Microbiol.">
        <title>Mirubactin C rescues the lethal effect of cell wall biosynthesis mutations in Bacillus subtilis.</title>
        <authorList>
            <person name="Kepplinger B."/>
            <person name="Wen X."/>
            <person name="Tyler A.R."/>
            <person name="Kim B.Y."/>
            <person name="Brown J."/>
            <person name="Banks P."/>
            <person name="Dashti Y."/>
            <person name="Mackenzie E.S."/>
            <person name="Wills C."/>
            <person name="Kawai Y."/>
            <person name="Waldron K.J."/>
            <person name="Allenby N.E.E."/>
            <person name="Wu L.J."/>
            <person name="Hall M.J."/>
            <person name="Errington J."/>
        </authorList>
    </citation>
    <scope>NUCLEOTIDE SEQUENCE</scope>
    <source>
        <strain evidence="2">MDA8-470</strain>
    </source>
</reference>
<dbReference type="RefSeq" id="WP_265542132.1">
    <property type="nucleotide sequence ID" value="NZ_CP098740.1"/>
</dbReference>
<feature type="compositionally biased region" description="Pro residues" evidence="1">
    <location>
        <begin position="200"/>
        <end position="217"/>
    </location>
</feature>
<organism evidence="2 3">
    <name type="scientific">Streptomyces drozdowiczii</name>
    <dbReference type="NCBI Taxonomy" id="202862"/>
    <lineage>
        <taxon>Bacteria</taxon>
        <taxon>Bacillati</taxon>
        <taxon>Actinomycetota</taxon>
        <taxon>Actinomycetes</taxon>
        <taxon>Kitasatosporales</taxon>
        <taxon>Streptomycetaceae</taxon>
        <taxon>Streptomyces</taxon>
    </lineage>
</organism>
<protein>
    <submittedName>
        <fullName evidence="2">Uncharacterized protein</fullName>
    </submittedName>
</protein>
<dbReference type="EMBL" id="CP098740">
    <property type="protein sequence ID" value="UZK54891.1"/>
    <property type="molecule type" value="Genomic_DNA"/>
</dbReference>